<dbReference type="EMBL" id="MW030574">
    <property type="protein sequence ID" value="QPI16530.1"/>
    <property type="molecule type" value="Genomic_DNA"/>
</dbReference>
<gene>
    <name evidence="1" type="ORF">NIOZUU159_00018</name>
</gene>
<protein>
    <submittedName>
        <fullName evidence="1">Uncharacterized protein</fullName>
    </submittedName>
</protein>
<reference evidence="1" key="1">
    <citation type="submission" date="2020-08" db="EMBL/GenBank/DDBJ databases">
        <title>Bridging the membrane lipid divide: bacteria of the FCB group superphylum have the potential to synthesize archaeal ether lipids.</title>
        <authorList>
            <person name="Villanueva L."/>
            <person name="von Meijenfeldt F.A.B."/>
            <person name="Westbye A.B."/>
            <person name="Yadav S."/>
            <person name="Hopmans E.C."/>
            <person name="Dutilh B.E."/>
            <person name="Sinninghe Damste J.S."/>
        </authorList>
    </citation>
    <scope>NUCLEOTIDE SEQUENCE</scope>
    <source>
        <strain evidence="1">NIOZ-UU159</strain>
    </source>
</reference>
<evidence type="ECO:0000313" key="1">
    <source>
        <dbReference type="EMBL" id="QPI16530.1"/>
    </source>
</evidence>
<proteinExistence type="predicted"/>
<sequence>MLFIFIVIVILYILYRDLVYRDASKIKRCRDIEDTIEINKTYEKPYVYRVYIIQKNLAKDILNNYSICLEYDFTREMTNIYFGKPENINGITFSDYVSETDSPNLNKSRFSNAFSYFSLDKLDTNFLQYDNGEKLFYINKKIITDSNYLYIVATPDNKKILDDVYAKKLARFVKRFGFDNTTELSPIYNILYAIEHNKNSATI</sequence>
<organism evidence="1">
    <name type="scientific">Virus NIOZ-UU159</name>
    <dbReference type="NCBI Taxonomy" id="2763270"/>
    <lineage>
        <taxon>Viruses</taxon>
    </lineage>
</organism>
<accession>A0A7S9SU93</accession>
<name>A0A7S9SU93_9VIRU</name>